<dbReference type="EMBL" id="BMAC01000266">
    <property type="protein sequence ID" value="GFP92065.1"/>
    <property type="molecule type" value="Genomic_DNA"/>
</dbReference>
<name>A0A830CAC1_9LAMI</name>
<comment type="caution">
    <text evidence="3">The sequence shown here is derived from an EMBL/GenBank/DDBJ whole genome shotgun (WGS) entry which is preliminary data.</text>
</comment>
<dbReference type="AlphaFoldDB" id="A0A830CAC1"/>
<feature type="transmembrane region" description="Helical" evidence="1">
    <location>
        <begin position="37"/>
        <end position="57"/>
    </location>
</feature>
<dbReference type="GO" id="GO:0009055">
    <property type="term" value="F:electron transfer activity"/>
    <property type="evidence" value="ECO:0007669"/>
    <property type="project" value="InterPro"/>
</dbReference>
<gene>
    <name evidence="3" type="ORF">PHJA_001350600</name>
</gene>
<evidence type="ECO:0000313" key="3">
    <source>
        <dbReference type="EMBL" id="GFP92065.1"/>
    </source>
</evidence>
<evidence type="ECO:0000259" key="2">
    <source>
        <dbReference type="Pfam" id="PF00033"/>
    </source>
</evidence>
<dbReference type="GO" id="GO:0016491">
    <property type="term" value="F:oxidoreductase activity"/>
    <property type="evidence" value="ECO:0007669"/>
    <property type="project" value="InterPro"/>
</dbReference>
<dbReference type="InterPro" id="IPR005797">
    <property type="entry name" value="Cyt_b/b6_N"/>
</dbReference>
<dbReference type="Pfam" id="PF00033">
    <property type="entry name" value="Cytochrome_B"/>
    <property type="match status" value="1"/>
</dbReference>
<accession>A0A830CAC1</accession>
<evidence type="ECO:0000313" key="4">
    <source>
        <dbReference type="Proteomes" id="UP000653305"/>
    </source>
</evidence>
<dbReference type="PANTHER" id="PTHR19271:SF40">
    <property type="entry name" value="CYTOCHROME B"/>
    <property type="match status" value="1"/>
</dbReference>
<protein>
    <submittedName>
        <fullName evidence="3">Cytochrome b6</fullName>
    </submittedName>
</protein>
<dbReference type="GO" id="GO:0022904">
    <property type="term" value="P:respiratory electron transport chain"/>
    <property type="evidence" value="ECO:0007669"/>
    <property type="project" value="InterPro"/>
</dbReference>
<keyword evidence="1" id="KW-0812">Transmembrane</keyword>
<proteinExistence type="predicted"/>
<evidence type="ECO:0000256" key="1">
    <source>
        <dbReference type="SAM" id="Phobius"/>
    </source>
</evidence>
<dbReference type="GO" id="GO:0016020">
    <property type="term" value="C:membrane"/>
    <property type="evidence" value="ECO:0007669"/>
    <property type="project" value="InterPro"/>
</dbReference>
<dbReference type="Gene3D" id="1.20.810.10">
    <property type="entry name" value="Cytochrome Bc1 Complex, Chain C"/>
    <property type="match status" value="1"/>
</dbReference>
<keyword evidence="4" id="KW-1185">Reference proteome</keyword>
<organism evidence="3 4">
    <name type="scientific">Phtheirospermum japonicum</name>
    <dbReference type="NCBI Taxonomy" id="374723"/>
    <lineage>
        <taxon>Eukaryota</taxon>
        <taxon>Viridiplantae</taxon>
        <taxon>Streptophyta</taxon>
        <taxon>Embryophyta</taxon>
        <taxon>Tracheophyta</taxon>
        <taxon>Spermatophyta</taxon>
        <taxon>Magnoliopsida</taxon>
        <taxon>eudicotyledons</taxon>
        <taxon>Gunneridae</taxon>
        <taxon>Pentapetalae</taxon>
        <taxon>asterids</taxon>
        <taxon>lamiids</taxon>
        <taxon>Lamiales</taxon>
        <taxon>Orobanchaceae</taxon>
        <taxon>Orobanchaceae incertae sedis</taxon>
        <taxon>Phtheirospermum</taxon>
    </lineage>
</organism>
<keyword evidence="1" id="KW-0472">Membrane</keyword>
<feature type="transmembrane region" description="Helical" evidence="1">
    <location>
        <begin position="6"/>
        <end position="25"/>
    </location>
</feature>
<keyword evidence="1" id="KW-1133">Transmembrane helix</keyword>
<dbReference type="Proteomes" id="UP000653305">
    <property type="component" value="Unassembled WGS sequence"/>
</dbReference>
<dbReference type="SUPFAM" id="SSF81342">
    <property type="entry name" value="Transmembrane di-heme cytochromes"/>
    <property type="match status" value="1"/>
</dbReference>
<feature type="non-terminal residue" evidence="3">
    <location>
        <position position="1"/>
    </location>
</feature>
<feature type="domain" description="Cytochrome b/b6 N-terminal region profile" evidence="2">
    <location>
        <begin position="1"/>
        <end position="50"/>
    </location>
</feature>
<dbReference type="InterPro" id="IPR016174">
    <property type="entry name" value="Di-haem_cyt_TM"/>
</dbReference>
<dbReference type="PANTHER" id="PTHR19271">
    <property type="entry name" value="CYTOCHROME B"/>
    <property type="match status" value="1"/>
</dbReference>
<reference evidence="3" key="1">
    <citation type="submission" date="2020-07" db="EMBL/GenBank/DDBJ databases">
        <title>Ethylene signaling mediates host invasion by parasitic plants.</title>
        <authorList>
            <person name="Yoshida S."/>
        </authorList>
    </citation>
    <scope>NUCLEOTIDE SEQUENCE</scope>
    <source>
        <strain evidence="3">Okayama</strain>
    </source>
</reference>
<dbReference type="InterPro" id="IPR027387">
    <property type="entry name" value="Cytb/b6-like_sf"/>
</dbReference>
<sequence>QIGYWPVKIVTAILEAILVIGLPLVELLRGSASVRQSTLPVFIVFTLLYCRFLLLYLC</sequence>